<dbReference type="InterPro" id="IPR001867">
    <property type="entry name" value="OmpR/PhoB-type_DNA-bd"/>
</dbReference>
<dbReference type="Gene3D" id="1.10.10.10">
    <property type="entry name" value="Winged helix-like DNA-binding domain superfamily/Winged helix DNA-binding domain"/>
    <property type="match status" value="1"/>
</dbReference>
<dbReference type="GO" id="GO:0032993">
    <property type="term" value="C:protein-DNA complex"/>
    <property type="evidence" value="ECO:0007669"/>
    <property type="project" value="TreeGrafter"/>
</dbReference>
<dbReference type="PANTHER" id="PTHR48111">
    <property type="entry name" value="REGULATOR OF RPOS"/>
    <property type="match status" value="1"/>
</dbReference>
<keyword evidence="2" id="KW-0902">Two-component regulatory system</keyword>
<feature type="domain" description="OmpR/PhoB-type" evidence="9">
    <location>
        <begin position="123"/>
        <end position="219"/>
    </location>
</feature>
<organism evidence="10 11">
    <name type="scientific">Intestinibaculum porci</name>
    <dbReference type="NCBI Taxonomy" id="2487118"/>
    <lineage>
        <taxon>Bacteria</taxon>
        <taxon>Bacillati</taxon>
        <taxon>Bacillota</taxon>
        <taxon>Erysipelotrichia</taxon>
        <taxon>Erysipelotrichales</taxon>
        <taxon>Erysipelotrichaceae</taxon>
        <taxon>Intestinibaculum</taxon>
    </lineage>
</organism>
<dbReference type="PANTHER" id="PTHR48111:SF1">
    <property type="entry name" value="TWO-COMPONENT RESPONSE REGULATOR ORR33"/>
    <property type="match status" value="1"/>
</dbReference>
<dbReference type="SUPFAM" id="SSF52172">
    <property type="entry name" value="CheY-like"/>
    <property type="match status" value="1"/>
</dbReference>
<evidence type="ECO:0000256" key="1">
    <source>
        <dbReference type="ARBA" id="ARBA00022553"/>
    </source>
</evidence>
<keyword evidence="11" id="KW-1185">Reference proteome</keyword>
<dbReference type="GO" id="GO:0005829">
    <property type="term" value="C:cytosol"/>
    <property type="evidence" value="ECO:0007669"/>
    <property type="project" value="TreeGrafter"/>
</dbReference>
<dbReference type="GO" id="GO:0000976">
    <property type="term" value="F:transcription cis-regulatory region binding"/>
    <property type="evidence" value="ECO:0007669"/>
    <property type="project" value="TreeGrafter"/>
</dbReference>
<keyword evidence="5" id="KW-0804">Transcription</keyword>
<dbReference type="SMART" id="SM00448">
    <property type="entry name" value="REC"/>
    <property type="match status" value="1"/>
</dbReference>
<evidence type="ECO:0000256" key="5">
    <source>
        <dbReference type="ARBA" id="ARBA00023163"/>
    </source>
</evidence>
<evidence type="ECO:0000256" key="6">
    <source>
        <dbReference type="PROSITE-ProRule" id="PRU00169"/>
    </source>
</evidence>
<dbReference type="CDD" id="cd00383">
    <property type="entry name" value="trans_reg_C"/>
    <property type="match status" value="1"/>
</dbReference>
<dbReference type="InterPro" id="IPR036388">
    <property type="entry name" value="WH-like_DNA-bd_sf"/>
</dbReference>
<evidence type="ECO:0000313" key="11">
    <source>
        <dbReference type="Proteomes" id="UP000268059"/>
    </source>
</evidence>
<dbReference type="GO" id="GO:0000156">
    <property type="term" value="F:phosphorelay response regulator activity"/>
    <property type="evidence" value="ECO:0007669"/>
    <property type="project" value="TreeGrafter"/>
</dbReference>
<keyword evidence="3" id="KW-0805">Transcription regulation</keyword>
<dbReference type="Gene3D" id="3.40.50.2300">
    <property type="match status" value="1"/>
</dbReference>
<protein>
    <submittedName>
        <fullName evidence="10">DNA-binding response regulator</fullName>
    </submittedName>
</protein>
<dbReference type="EMBL" id="AP019309">
    <property type="protein sequence ID" value="BBH26003.1"/>
    <property type="molecule type" value="Genomic_DNA"/>
</dbReference>
<reference evidence="10 11" key="1">
    <citation type="submission" date="2018-11" db="EMBL/GenBank/DDBJ databases">
        <title>Novel Erysipelotrichaceae bacterium isolated from small intestine of a swine.</title>
        <authorList>
            <person name="Kim J.S."/>
            <person name="Choe H."/>
            <person name="Lee Y.R."/>
            <person name="Kim K.M."/>
            <person name="Park D.S."/>
        </authorList>
    </citation>
    <scope>NUCLEOTIDE SEQUENCE [LARGE SCALE GENOMIC DNA]</scope>
    <source>
        <strain evidence="10 11">SG0102</strain>
    </source>
</reference>
<dbReference type="Proteomes" id="UP000268059">
    <property type="component" value="Chromosome"/>
</dbReference>
<evidence type="ECO:0000256" key="2">
    <source>
        <dbReference type="ARBA" id="ARBA00023012"/>
    </source>
</evidence>
<keyword evidence="1 6" id="KW-0597">Phosphoprotein</keyword>
<dbReference type="SMART" id="SM00862">
    <property type="entry name" value="Trans_reg_C"/>
    <property type="match status" value="1"/>
</dbReference>
<dbReference type="RefSeq" id="WP_125118913.1">
    <property type="nucleotide sequence ID" value="NZ_AP019309.1"/>
</dbReference>
<dbReference type="PROSITE" id="PS50110">
    <property type="entry name" value="RESPONSE_REGULATORY"/>
    <property type="match status" value="1"/>
</dbReference>
<dbReference type="GO" id="GO:0006355">
    <property type="term" value="P:regulation of DNA-templated transcription"/>
    <property type="evidence" value="ECO:0007669"/>
    <property type="project" value="InterPro"/>
</dbReference>
<sequence>MKVLVVDDEKSIRDNIKDYLVFKGIETVVAGSGEAAIASLDPTFDLVILDVMMDGMSGLETCQEIRRAYNLPVLFLSALGYEDAIVKGYLCGGDDYMVKPFSMAVLYHKVVAMIERYRGDTSSHLLRSSGISLDLQRMSVSYQDEDIHLSLKDVQILALLMENESRILSREAILSHVWGYDYAGDDRTIDSHIKRIRKALKEGGRHIVTVTGCGYRFEGAHE</sequence>
<dbReference type="OrthoDB" id="9790442at2"/>
<evidence type="ECO:0000256" key="4">
    <source>
        <dbReference type="ARBA" id="ARBA00023125"/>
    </source>
</evidence>
<feature type="DNA-binding region" description="OmpR/PhoB-type" evidence="7">
    <location>
        <begin position="123"/>
        <end position="219"/>
    </location>
</feature>
<dbReference type="InParanoid" id="A0A3G9JLW9"/>
<feature type="modified residue" description="4-aspartylphosphate" evidence="6">
    <location>
        <position position="50"/>
    </location>
</feature>
<accession>A0A3G9JLW9</accession>
<evidence type="ECO:0000256" key="7">
    <source>
        <dbReference type="PROSITE-ProRule" id="PRU01091"/>
    </source>
</evidence>
<dbReference type="AlphaFoldDB" id="A0A3G9JLW9"/>
<dbReference type="KEGG" id="ebm:SG0102_09370"/>
<evidence type="ECO:0000259" key="8">
    <source>
        <dbReference type="PROSITE" id="PS50110"/>
    </source>
</evidence>
<gene>
    <name evidence="10" type="ORF">SG0102_09370</name>
</gene>
<dbReference type="InterPro" id="IPR039420">
    <property type="entry name" value="WalR-like"/>
</dbReference>
<evidence type="ECO:0000313" key="10">
    <source>
        <dbReference type="EMBL" id="BBH26003.1"/>
    </source>
</evidence>
<keyword evidence="4 7" id="KW-0238">DNA-binding</keyword>
<dbReference type="InterPro" id="IPR001789">
    <property type="entry name" value="Sig_transdc_resp-reg_receiver"/>
</dbReference>
<evidence type="ECO:0000256" key="3">
    <source>
        <dbReference type="ARBA" id="ARBA00023015"/>
    </source>
</evidence>
<dbReference type="Pfam" id="PF00072">
    <property type="entry name" value="Response_reg"/>
    <property type="match status" value="1"/>
</dbReference>
<dbReference type="PROSITE" id="PS51755">
    <property type="entry name" value="OMPR_PHOB"/>
    <property type="match status" value="1"/>
</dbReference>
<dbReference type="InterPro" id="IPR011006">
    <property type="entry name" value="CheY-like_superfamily"/>
</dbReference>
<dbReference type="Pfam" id="PF00486">
    <property type="entry name" value="Trans_reg_C"/>
    <property type="match status" value="1"/>
</dbReference>
<dbReference type="CDD" id="cd17574">
    <property type="entry name" value="REC_OmpR"/>
    <property type="match status" value="1"/>
</dbReference>
<name>A0A3G9JLW9_9FIRM</name>
<evidence type="ECO:0000259" key="9">
    <source>
        <dbReference type="PROSITE" id="PS51755"/>
    </source>
</evidence>
<proteinExistence type="predicted"/>
<feature type="domain" description="Response regulatory" evidence="8">
    <location>
        <begin position="2"/>
        <end position="114"/>
    </location>
</feature>